<protein>
    <submittedName>
        <fullName evidence="1">Uncharacterized protein</fullName>
    </submittedName>
</protein>
<name>A0A518FT79_9PLAN</name>
<accession>A0A518FT79</accession>
<dbReference type="InterPro" id="IPR036439">
    <property type="entry name" value="Dockerin_dom_sf"/>
</dbReference>
<reference evidence="1 2" key="1">
    <citation type="submission" date="2019-02" db="EMBL/GenBank/DDBJ databases">
        <title>Deep-cultivation of Planctomycetes and their phenomic and genomic characterization uncovers novel biology.</title>
        <authorList>
            <person name="Wiegand S."/>
            <person name="Jogler M."/>
            <person name="Boedeker C."/>
            <person name="Pinto D."/>
            <person name="Vollmers J."/>
            <person name="Rivas-Marin E."/>
            <person name="Kohn T."/>
            <person name="Peeters S.H."/>
            <person name="Heuer A."/>
            <person name="Rast P."/>
            <person name="Oberbeckmann S."/>
            <person name="Bunk B."/>
            <person name="Jeske O."/>
            <person name="Meyerdierks A."/>
            <person name="Storesund J.E."/>
            <person name="Kallscheuer N."/>
            <person name="Luecker S."/>
            <person name="Lage O.M."/>
            <person name="Pohl T."/>
            <person name="Merkel B.J."/>
            <person name="Hornburger P."/>
            <person name="Mueller R.-W."/>
            <person name="Bruemmer F."/>
            <person name="Labrenz M."/>
            <person name="Spormann A.M."/>
            <person name="Op den Camp H."/>
            <person name="Overmann J."/>
            <person name="Amann R."/>
            <person name="Jetten M.S.M."/>
            <person name="Mascher T."/>
            <person name="Medema M.H."/>
            <person name="Devos D.P."/>
            <person name="Kaster A.-K."/>
            <person name="Ovreas L."/>
            <person name="Rohde M."/>
            <person name="Galperin M.Y."/>
            <person name="Jogler C."/>
        </authorList>
    </citation>
    <scope>NUCLEOTIDE SEQUENCE [LARGE SCALE GENOMIC DNA]</scope>
    <source>
        <strain evidence="1 2">Pan153</strain>
    </source>
</reference>
<dbReference type="InterPro" id="IPR018247">
    <property type="entry name" value="EF_Hand_1_Ca_BS"/>
</dbReference>
<dbReference type="AlphaFoldDB" id="A0A518FT79"/>
<dbReference type="EMBL" id="CP036317">
    <property type="protein sequence ID" value="QDV19551.1"/>
    <property type="molecule type" value="Genomic_DNA"/>
</dbReference>
<dbReference type="NCBIfam" id="TIGR05002">
    <property type="entry name" value="NxxGxxAF_repeat"/>
    <property type="match status" value="6"/>
</dbReference>
<dbReference type="OrthoDB" id="218680at2"/>
<sequence>MQSRTETMIPFLGFTQELMRKIQNAWGRRSCRSRRQRLRPATSQVELLEDRRLLTGIFTADDIVVRTGDAAPEAGTGNFDGTFSSFSRGPVINESGTVLFQSVIANSLTSSDQGLFYIKSTGDITTVARAGQSLPEITGTTLYRGLSHPSSRIPLPFNENGQAVFVDRIQGAYYTENTGIFTGNGDGTFSIAALEGSEAPGASSGSSNGRFNDLENSYVIINDAGQIAFATILDATDNGSADDQVIYITDANGNLIQIVREGQLIPGSATDTFSTLYNLSINNAGQVAFRGDTWNASVPDGIYVSNGDGTPLRVVMQEGQTFNGFGEKFKTNGLISASLINESGDVAFRSHVDDGNNGTIVRSIFVRSGNGALREVARPGDILPNGETYFDSGLPDLVLNNSGDLAFTGKDEFSNIVLFGSNANASRGDDIKDIVRVGQTAPGGNLIFSSFYKYTLNDSGQIAFTALLWDGINSYSKREALFLYDDVHGLVEIAQVGDQLDGSTISEIYFAGNDTHNFLENNGDGLNNQGQVTFSYELANGNQGIAVVEVNDSDNIDLRVVITPTVVDANGETPSLPANQNWISEWSSYWVEIWVSTSDLNTQGVAAVTLDLSYKTEYTTATEIEFGAAFTRNQSGTINDLDGLVENLSAATTQADLGMNGQLLFARIKYESLAEDQVPLDLSGPGIGPYNLKLQILTPQLRLTDNSVSEPETNDSPGAGIWANPFDLNDDDAINFRDLILFVSAYGEIPSQSSSSYAWFADLNQNDRVEFRDLIFFASNYGKRKSDHSAINYPDNFPTAWNHQLIVAASLPAQQSTVSLAQSTAEEILDEAKADLAPHLASADQVKLEAIQVQVVDLEGSTLGLAVSDTIYLDQTAAGFGWFVDPTPEDHSEFQQSGKLTLIALPDTEAAGQIDLWTVIRHEIFHLLGYEHTETGLMESTLLPGERKLTDWETDADHYFTSLQYETELSPF</sequence>
<dbReference type="RefSeq" id="WP_145457539.1">
    <property type="nucleotide sequence ID" value="NZ_CP036317.1"/>
</dbReference>
<organism evidence="1 2">
    <name type="scientific">Gimesia panareensis</name>
    <dbReference type="NCBI Taxonomy" id="2527978"/>
    <lineage>
        <taxon>Bacteria</taxon>
        <taxon>Pseudomonadati</taxon>
        <taxon>Planctomycetota</taxon>
        <taxon>Planctomycetia</taxon>
        <taxon>Planctomycetales</taxon>
        <taxon>Planctomycetaceae</taxon>
        <taxon>Gimesia</taxon>
    </lineage>
</organism>
<dbReference type="SUPFAM" id="SSF63446">
    <property type="entry name" value="Type I dockerin domain"/>
    <property type="match status" value="1"/>
</dbReference>
<evidence type="ECO:0000313" key="1">
    <source>
        <dbReference type="EMBL" id="QDV19551.1"/>
    </source>
</evidence>
<dbReference type="Proteomes" id="UP000320839">
    <property type="component" value="Chromosome"/>
</dbReference>
<dbReference type="GO" id="GO:0000272">
    <property type="term" value="P:polysaccharide catabolic process"/>
    <property type="evidence" value="ECO:0007669"/>
    <property type="project" value="InterPro"/>
</dbReference>
<dbReference type="InterPro" id="IPR055876">
    <property type="entry name" value="DUF7453"/>
</dbReference>
<evidence type="ECO:0000313" key="2">
    <source>
        <dbReference type="Proteomes" id="UP000320839"/>
    </source>
</evidence>
<dbReference type="Gene3D" id="1.10.1330.10">
    <property type="entry name" value="Dockerin domain"/>
    <property type="match status" value="2"/>
</dbReference>
<gene>
    <name evidence="1" type="ORF">Pan153_42170</name>
</gene>
<proteinExistence type="predicted"/>
<dbReference type="PROSITE" id="PS00018">
    <property type="entry name" value="EF_HAND_1"/>
    <property type="match status" value="1"/>
</dbReference>
<dbReference type="Pfam" id="PF24251">
    <property type="entry name" value="DUF7453"/>
    <property type="match status" value="2"/>
</dbReference>